<evidence type="ECO:0000313" key="3">
    <source>
        <dbReference type="Proteomes" id="UP000886602"/>
    </source>
</evidence>
<dbReference type="Proteomes" id="UP000886602">
    <property type="component" value="Unassembled WGS sequence"/>
</dbReference>
<dbReference type="AlphaFoldDB" id="A0A9D7I730"/>
<organism evidence="2 3">
    <name type="scientific">Candidatus Propionivibrio dominans</name>
    <dbReference type="NCBI Taxonomy" id="2954373"/>
    <lineage>
        <taxon>Bacteria</taxon>
        <taxon>Pseudomonadati</taxon>
        <taxon>Pseudomonadota</taxon>
        <taxon>Betaproteobacteria</taxon>
        <taxon>Rhodocyclales</taxon>
        <taxon>Rhodocyclaceae</taxon>
        <taxon>Propionivibrio</taxon>
    </lineage>
</organism>
<evidence type="ECO:0000313" key="2">
    <source>
        <dbReference type="EMBL" id="MBK7422851.1"/>
    </source>
</evidence>
<sequence length="223" mass="24804">MNDNDNEMTQDKVEAETAVTPSEPTVASARRRLLKRGISVAPVVLTLASRPVLAWHCKSPSAWGSEQIDQTTSLKTNAGHASWADETWTITNWKNNTARSYLGTPWDKLYSTPPVGFDFKNVKISDLKTKVSGFVKPAGVQKTSTVVWVLSNGTEFQKVMIVAQLNYFLLAPLAPPNDMDMCITLTELQKMVSGTYTPPNLGKTWLSPDIIKYLKENYIVRPN</sequence>
<reference evidence="2" key="1">
    <citation type="submission" date="2020-10" db="EMBL/GenBank/DDBJ databases">
        <title>Connecting structure to function with the recovery of over 1000 high-quality activated sludge metagenome-assembled genomes encoding full-length rRNA genes using long-read sequencing.</title>
        <authorList>
            <person name="Singleton C.M."/>
            <person name="Petriglieri F."/>
            <person name="Kristensen J.M."/>
            <person name="Kirkegaard R.H."/>
            <person name="Michaelsen T.Y."/>
            <person name="Andersen M.H."/>
            <person name="Karst S.M."/>
            <person name="Dueholm M.S."/>
            <person name="Nielsen P.H."/>
            <person name="Albertsen M."/>
        </authorList>
    </citation>
    <scope>NUCLEOTIDE SEQUENCE</scope>
    <source>
        <strain evidence="2">EsbW_18-Q3-R4-48_MAXAC.044</strain>
    </source>
</reference>
<gene>
    <name evidence="2" type="ORF">IPJ48_06975</name>
</gene>
<dbReference type="EMBL" id="JADJNC010000009">
    <property type="protein sequence ID" value="MBK7422851.1"/>
    <property type="molecule type" value="Genomic_DNA"/>
</dbReference>
<name>A0A9D7I730_9RHOO</name>
<feature type="region of interest" description="Disordered" evidence="1">
    <location>
        <begin position="1"/>
        <end position="26"/>
    </location>
</feature>
<proteinExistence type="predicted"/>
<comment type="caution">
    <text evidence="2">The sequence shown here is derived from an EMBL/GenBank/DDBJ whole genome shotgun (WGS) entry which is preliminary data.</text>
</comment>
<protein>
    <submittedName>
        <fullName evidence="2">Uncharacterized protein</fullName>
    </submittedName>
</protein>
<accession>A0A9D7I730</accession>
<evidence type="ECO:0000256" key="1">
    <source>
        <dbReference type="SAM" id="MobiDB-lite"/>
    </source>
</evidence>